<reference evidence="2 3" key="1">
    <citation type="submission" date="2019-08" db="EMBL/GenBank/DDBJ databases">
        <title>Complete genome sequence of Candidatus Uab amorphum.</title>
        <authorList>
            <person name="Shiratori T."/>
            <person name="Suzuki S."/>
            <person name="Kakizawa Y."/>
            <person name="Ishida K."/>
        </authorList>
    </citation>
    <scope>NUCLEOTIDE SEQUENCE [LARGE SCALE GENOMIC DNA]</scope>
    <source>
        <strain evidence="2 3">SRT547</strain>
    </source>
</reference>
<feature type="transmembrane region" description="Helical" evidence="1">
    <location>
        <begin position="103"/>
        <end position="127"/>
    </location>
</feature>
<proteinExistence type="predicted"/>
<accession>A0A5S9F5B8</accession>
<keyword evidence="1" id="KW-0812">Transmembrane</keyword>
<keyword evidence="1" id="KW-1133">Transmembrane helix</keyword>
<organism evidence="2 3">
    <name type="scientific">Uabimicrobium amorphum</name>
    <dbReference type="NCBI Taxonomy" id="2596890"/>
    <lineage>
        <taxon>Bacteria</taxon>
        <taxon>Pseudomonadati</taxon>
        <taxon>Planctomycetota</taxon>
        <taxon>Candidatus Uabimicrobiia</taxon>
        <taxon>Candidatus Uabimicrobiales</taxon>
        <taxon>Candidatus Uabimicrobiaceae</taxon>
        <taxon>Candidatus Uabimicrobium</taxon>
    </lineage>
</organism>
<protein>
    <recommendedName>
        <fullName evidence="4">Wax synthase domain-containing protein</fullName>
    </recommendedName>
</protein>
<dbReference type="AlphaFoldDB" id="A0A5S9F5B8"/>
<keyword evidence="3" id="KW-1185">Reference proteome</keyword>
<dbReference type="KEGG" id="uam:UABAM_04369"/>
<gene>
    <name evidence="2" type="ORF">UABAM_04369</name>
</gene>
<name>A0A5S9F5B8_UABAM</name>
<evidence type="ECO:0000313" key="3">
    <source>
        <dbReference type="Proteomes" id="UP000326354"/>
    </source>
</evidence>
<dbReference type="EMBL" id="AP019860">
    <property type="protein sequence ID" value="BBM85983.1"/>
    <property type="molecule type" value="Genomic_DNA"/>
</dbReference>
<evidence type="ECO:0000256" key="1">
    <source>
        <dbReference type="SAM" id="Phobius"/>
    </source>
</evidence>
<dbReference type="Proteomes" id="UP000326354">
    <property type="component" value="Chromosome"/>
</dbReference>
<feature type="transmembrane region" description="Helical" evidence="1">
    <location>
        <begin position="40"/>
        <end position="60"/>
    </location>
</feature>
<keyword evidence="1" id="KW-0472">Membrane</keyword>
<sequence>MKMNSCNTGVKDGWHFNLFFFDIHTGSLGFLRVEKYQKPILAAGVVFFVSAILHEYLVFVCIHTRMFGYMTAFFMLHYLATVVETAIAKVFQRKHFFPSPIAIALHILWLVATAPLLIKPLLLIFPVDSWQSIVSNF</sequence>
<feature type="transmembrane region" description="Helical" evidence="1">
    <location>
        <begin position="66"/>
        <end position="91"/>
    </location>
</feature>
<evidence type="ECO:0000313" key="2">
    <source>
        <dbReference type="EMBL" id="BBM85983.1"/>
    </source>
</evidence>
<evidence type="ECO:0008006" key="4">
    <source>
        <dbReference type="Google" id="ProtNLM"/>
    </source>
</evidence>